<dbReference type="RefSeq" id="XP_002289690.1">
    <property type="nucleotide sequence ID" value="XM_002289654.1"/>
</dbReference>
<evidence type="ECO:0000256" key="1">
    <source>
        <dbReference type="ARBA" id="ARBA00005350"/>
    </source>
</evidence>
<dbReference type="GeneID" id="7452615"/>
<sequence length="170" mass="18081">MSVVEKGTNAELLSVDRPCSCPIGGCKCCCFQTMSVTSAGQPVGSIEEKCFCCVPRFMAYDGSGNELYKMHQPTCCCGMCVNCCAEGNPCGKGCCKASFRIYPANQDKTDGDAPYLGSILKKPKSLATEVFTSANAFDIKFPDGASVDEKALLIGSAMFFNANFFEGQDG</sequence>
<proteinExistence type="inferred from homology"/>
<dbReference type="PANTHER" id="PTHR23248">
    <property type="entry name" value="PHOSPHOLIPID SCRAMBLASE-RELATED"/>
    <property type="match status" value="1"/>
</dbReference>
<evidence type="ECO:0000313" key="3">
    <source>
        <dbReference type="EMBL" id="EED93227.1"/>
    </source>
</evidence>
<dbReference type="OMA" id="DAMFFEH"/>
<gene>
    <name evidence="3" type="ORF">THAPSDRAFT_4270</name>
</gene>
<protein>
    <recommendedName>
        <fullName evidence="2">Phospholipid scramblase</fullName>
    </recommendedName>
</protein>
<name>B8C1E3_THAPS</name>
<evidence type="ECO:0000313" key="4">
    <source>
        <dbReference type="Proteomes" id="UP000001449"/>
    </source>
</evidence>
<reference evidence="3 4" key="1">
    <citation type="journal article" date="2004" name="Science">
        <title>The genome of the diatom Thalassiosira pseudonana: ecology, evolution, and metabolism.</title>
        <authorList>
            <person name="Armbrust E.V."/>
            <person name="Berges J.A."/>
            <person name="Bowler C."/>
            <person name="Green B.R."/>
            <person name="Martinez D."/>
            <person name="Putnam N.H."/>
            <person name="Zhou S."/>
            <person name="Allen A.E."/>
            <person name="Apt K.E."/>
            <person name="Bechner M."/>
            <person name="Brzezinski M.A."/>
            <person name="Chaal B.K."/>
            <person name="Chiovitti A."/>
            <person name="Davis A.K."/>
            <person name="Demarest M.S."/>
            <person name="Detter J.C."/>
            <person name="Glavina T."/>
            <person name="Goodstein D."/>
            <person name="Hadi M.Z."/>
            <person name="Hellsten U."/>
            <person name="Hildebrand M."/>
            <person name="Jenkins B.D."/>
            <person name="Jurka J."/>
            <person name="Kapitonov V.V."/>
            <person name="Kroger N."/>
            <person name="Lau W.W."/>
            <person name="Lane T.W."/>
            <person name="Larimer F.W."/>
            <person name="Lippmeier J.C."/>
            <person name="Lucas S."/>
            <person name="Medina M."/>
            <person name="Montsant A."/>
            <person name="Obornik M."/>
            <person name="Parker M.S."/>
            <person name="Palenik B."/>
            <person name="Pazour G.J."/>
            <person name="Richardson P.M."/>
            <person name="Rynearson T.A."/>
            <person name="Saito M.A."/>
            <person name="Schwartz D.C."/>
            <person name="Thamatrakoln K."/>
            <person name="Valentin K."/>
            <person name="Vardi A."/>
            <person name="Wilkerson F.P."/>
            <person name="Rokhsar D.S."/>
        </authorList>
    </citation>
    <scope>NUCLEOTIDE SEQUENCE [LARGE SCALE GENOMIC DNA]</scope>
    <source>
        <strain evidence="3 4">CCMP1335</strain>
    </source>
</reference>
<organism evidence="3 4">
    <name type="scientific">Thalassiosira pseudonana</name>
    <name type="common">Marine diatom</name>
    <name type="synonym">Cyclotella nana</name>
    <dbReference type="NCBI Taxonomy" id="35128"/>
    <lineage>
        <taxon>Eukaryota</taxon>
        <taxon>Sar</taxon>
        <taxon>Stramenopiles</taxon>
        <taxon>Ochrophyta</taxon>
        <taxon>Bacillariophyta</taxon>
        <taxon>Coscinodiscophyceae</taxon>
        <taxon>Thalassiosirophycidae</taxon>
        <taxon>Thalassiosirales</taxon>
        <taxon>Thalassiosiraceae</taxon>
        <taxon>Thalassiosira</taxon>
    </lineage>
</organism>
<comment type="similarity">
    <text evidence="1 2">Belongs to the phospholipid scramblase family.</text>
</comment>
<dbReference type="InterPro" id="IPR005552">
    <property type="entry name" value="Scramblase"/>
</dbReference>
<evidence type="ECO:0000256" key="2">
    <source>
        <dbReference type="RuleBase" id="RU363116"/>
    </source>
</evidence>
<dbReference type="EMBL" id="CM000641">
    <property type="protein sequence ID" value="EED93227.1"/>
    <property type="molecule type" value="Genomic_DNA"/>
</dbReference>
<dbReference type="HOGENOM" id="CLU_1573814_0_0_1"/>
<accession>B8C1E3</accession>
<reference evidence="3 4" key="2">
    <citation type="journal article" date="2008" name="Nature">
        <title>The Phaeodactylum genome reveals the evolutionary history of diatom genomes.</title>
        <authorList>
            <person name="Bowler C."/>
            <person name="Allen A.E."/>
            <person name="Badger J.H."/>
            <person name="Grimwood J."/>
            <person name="Jabbari K."/>
            <person name="Kuo A."/>
            <person name="Maheswari U."/>
            <person name="Martens C."/>
            <person name="Maumus F."/>
            <person name="Otillar R.P."/>
            <person name="Rayko E."/>
            <person name="Salamov A."/>
            <person name="Vandepoele K."/>
            <person name="Beszteri B."/>
            <person name="Gruber A."/>
            <person name="Heijde M."/>
            <person name="Katinka M."/>
            <person name="Mock T."/>
            <person name="Valentin K."/>
            <person name="Verret F."/>
            <person name="Berges J.A."/>
            <person name="Brownlee C."/>
            <person name="Cadoret J.P."/>
            <person name="Chiovitti A."/>
            <person name="Choi C.J."/>
            <person name="Coesel S."/>
            <person name="De Martino A."/>
            <person name="Detter J.C."/>
            <person name="Durkin C."/>
            <person name="Falciatore A."/>
            <person name="Fournet J."/>
            <person name="Haruta M."/>
            <person name="Huysman M.J."/>
            <person name="Jenkins B.D."/>
            <person name="Jiroutova K."/>
            <person name="Jorgensen R.E."/>
            <person name="Joubert Y."/>
            <person name="Kaplan A."/>
            <person name="Kroger N."/>
            <person name="Kroth P.G."/>
            <person name="La Roche J."/>
            <person name="Lindquist E."/>
            <person name="Lommer M."/>
            <person name="Martin-Jezequel V."/>
            <person name="Lopez P.J."/>
            <person name="Lucas S."/>
            <person name="Mangogna M."/>
            <person name="McGinnis K."/>
            <person name="Medlin L.K."/>
            <person name="Montsant A."/>
            <person name="Oudot-Le Secq M.P."/>
            <person name="Napoli C."/>
            <person name="Obornik M."/>
            <person name="Parker M.S."/>
            <person name="Petit J.L."/>
            <person name="Porcel B.M."/>
            <person name="Poulsen N."/>
            <person name="Robison M."/>
            <person name="Rychlewski L."/>
            <person name="Rynearson T.A."/>
            <person name="Schmutz J."/>
            <person name="Shapiro H."/>
            <person name="Siaut M."/>
            <person name="Stanley M."/>
            <person name="Sussman M.R."/>
            <person name="Taylor A.R."/>
            <person name="Vardi A."/>
            <person name="von Dassow P."/>
            <person name="Vyverman W."/>
            <person name="Willis A."/>
            <person name="Wyrwicz L.S."/>
            <person name="Rokhsar D.S."/>
            <person name="Weissenbach J."/>
            <person name="Armbrust E.V."/>
            <person name="Green B.R."/>
            <person name="Van de Peer Y."/>
            <person name="Grigoriev I.V."/>
        </authorList>
    </citation>
    <scope>NUCLEOTIDE SEQUENCE [LARGE SCALE GENOMIC DNA]</scope>
    <source>
        <strain evidence="3 4">CCMP1335</strain>
    </source>
</reference>
<dbReference type="AlphaFoldDB" id="B8C1E3"/>
<dbReference type="InParanoid" id="B8C1E3"/>
<dbReference type="Pfam" id="PF03803">
    <property type="entry name" value="Scramblase"/>
    <property type="match status" value="1"/>
</dbReference>
<dbReference type="Proteomes" id="UP000001449">
    <property type="component" value="Chromosome 4"/>
</dbReference>
<dbReference type="PANTHER" id="PTHR23248:SF9">
    <property type="entry name" value="PHOSPHOLIPID SCRAMBLASE"/>
    <property type="match status" value="1"/>
</dbReference>
<dbReference type="KEGG" id="tps:THAPSDRAFT_4270"/>
<dbReference type="PaxDb" id="35128-Thaps4270"/>
<keyword evidence="4" id="KW-1185">Reference proteome</keyword>
<dbReference type="eggNOG" id="KOG0621">
    <property type="taxonomic scope" value="Eukaryota"/>
</dbReference>
<dbReference type="GO" id="GO:0017128">
    <property type="term" value="F:phospholipid scramblase activity"/>
    <property type="evidence" value="ECO:0007669"/>
    <property type="project" value="InterPro"/>
</dbReference>